<dbReference type="Pfam" id="PF00400">
    <property type="entry name" value="WD40"/>
    <property type="match status" value="2"/>
</dbReference>
<dbReference type="Pfam" id="PF18738">
    <property type="entry name" value="HEPN_DZIP3"/>
    <property type="match status" value="1"/>
</dbReference>
<dbReference type="InterPro" id="IPR036322">
    <property type="entry name" value="WD40_repeat_dom_sf"/>
</dbReference>
<name>A0A7D9LBQ3_PARCT</name>
<dbReference type="EMBL" id="CACRXK020014731">
    <property type="protein sequence ID" value="CAB4027318.1"/>
    <property type="molecule type" value="Genomic_DNA"/>
</dbReference>
<proteinExistence type="predicted"/>
<dbReference type="Gene3D" id="3.40.50.300">
    <property type="entry name" value="P-loop containing nucleotide triphosphate hydrolases"/>
    <property type="match status" value="1"/>
</dbReference>
<protein>
    <submittedName>
        <fullName evidence="4">E3 ubiquitin- ligase DZIP3</fullName>
    </submittedName>
</protein>
<dbReference type="PROSITE" id="PS50082">
    <property type="entry name" value="WD_REPEATS_2"/>
    <property type="match status" value="1"/>
</dbReference>
<reference evidence="4" key="1">
    <citation type="submission" date="2020-04" db="EMBL/GenBank/DDBJ databases">
        <authorList>
            <person name="Alioto T."/>
            <person name="Alioto T."/>
            <person name="Gomez Garrido J."/>
        </authorList>
    </citation>
    <scope>NUCLEOTIDE SEQUENCE</scope>
    <source>
        <strain evidence="4">A484AB</strain>
    </source>
</reference>
<comment type="caution">
    <text evidence="4">The sequence shown here is derived from an EMBL/GenBank/DDBJ whole genome shotgun (WGS) entry which is preliminary data.</text>
</comment>
<dbReference type="AlphaFoldDB" id="A0A7D9LBQ3"/>
<organism evidence="4 5">
    <name type="scientific">Paramuricea clavata</name>
    <name type="common">Red gorgonian</name>
    <name type="synonym">Violescent sea-whip</name>
    <dbReference type="NCBI Taxonomy" id="317549"/>
    <lineage>
        <taxon>Eukaryota</taxon>
        <taxon>Metazoa</taxon>
        <taxon>Cnidaria</taxon>
        <taxon>Anthozoa</taxon>
        <taxon>Octocorallia</taxon>
        <taxon>Malacalcyonacea</taxon>
        <taxon>Plexauridae</taxon>
        <taxon>Paramuricea</taxon>
    </lineage>
</organism>
<evidence type="ECO:0000259" key="3">
    <source>
        <dbReference type="Pfam" id="PF24883"/>
    </source>
</evidence>
<dbReference type="InterPro" id="IPR056884">
    <property type="entry name" value="NPHP3-like_N"/>
</dbReference>
<dbReference type="PANTHER" id="PTHR10039">
    <property type="entry name" value="AMELOGENIN"/>
    <property type="match status" value="1"/>
</dbReference>
<dbReference type="GO" id="GO:0016874">
    <property type="term" value="F:ligase activity"/>
    <property type="evidence" value="ECO:0007669"/>
    <property type="project" value="UniProtKB-KW"/>
</dbReference>
<feature type="domain" description="Nephrocystin 3-like N-terminal" evidence="3">
    <location>
        <begin position="121"/>
        <end position="284"/>
    </location>
</feature>
<keyword evidence="4" id="KW-0436">Ligase</keyword>
<keyword evidence="5" id="KW-1185">Reference proteome</keyword>
<dbReference type="SMART" id="SM00320">
    <property type="entry name" value="WD40"/>
    <property type="match status" value="2"/>
</dbReference>
<dbReference type="PANTHER" id="PTHR10039:SF14">
    <property type="entry name" value="NACHT DOMAIN-CONTAINING PROTEIN"/>
    <property type="match status" value="1"/>
</dbReference>
<dbReference type="OrthoDB" id="5983427at2759"/>
<dbReference type="InterPro" id="IPR041249">
    <property type="entry name" value="HEPN_DZIP3"/>
</dbReference>
<evidence type="ECO:0000259" key="2">
    <source>
        <dbReference type="Pfam" id="PF18738"/>
    </source>
</evidence>
<dbReference type="InterPro" id="IPR027417">
    <property type="entry name" value="P-loop_NTPase"/>
</dbReference>
<feature type="non-terminal residue" evidence="4">
    <location>
        <position position="1"/>
    </location>
</feature>
<dbReference type="SUPFAM" id="SSF52540">
    <property type="entry name" value="P-loop containing nucleoside triphosphate hydrolases"/>
    <property type="match status" value="1"/>
</dbReference>
<dbReference type="InterPro" id="IPR001680">
    <property type="entry name" value="WD40_rpt"/>
</dbReference>
<evidence type="ECO:0000313" key="5">
    <source>
        <dbReference type="Proteomes" id="UP001152795"/>
    </source>
</evidence>
<gene>
    <name evidence="4" type="ORF">PACLA_8A074000</name>
</gene>
<evidence type="ECO:0000313" key="4">
    <source>
        <dbReference type="EMBL" id="CAB4027318.1"/>
    </source>
</evidence>
<accession>A0A7D9LBQ3</accession>
<dbReference type="Gene3D" id="2.130.10.10">
    <property type="entry name" value="YVTN repeat-like/Quinoprotein amine dehydrogenase"/>
    <property type="match status" value="1"/>
</dbReference>
<dbReference type="Proteomes" id="UP001152795">
    <property type="component" value="Unassembled WGS sequence"/>
</dbReference>
<sequence>PPDSQNFDVTLLTVLLRNICGLTRPARGWDDLPPDSDTSVAANIARIKFYRNQNYAHIMTTEIADNEFENLWLKISKALIGLGIPKSELNELKEAPLSPPKLGKCDFSGIRRSLNNKFLPGTRQWLFDELSSWFTDKNSDSTVMILTAGPGVGKSVFAAEVCRMYAEQGQLAACHFCQYDTSADYRDPRMIIESLANIMRDNVNGFKAKLDDQLQRRHSSKTLSDAFRVLINDPLCALEEREPMLLVIDALDESAVAGKSDFLELISEEFPKLPQWIKILITSRPELPVKEELQHLNPVQITPRDAKNEQDLLKYLRNCLSPICNDDKVIKSLAWKCEGSFLFAYYTQLELKETTKQLTIENIFELVPKGISGFYKKQFKHLENQLNDFGSSEVKLKRFLQILVAAEGPLPLSLLPECLGLPDDIKYKVRQSVIEIMSSILPVYGDCLTVYHKSLRDWLVSDGYKEHAFTVDSQPGHEYLWRVCKEEFDQIISLSTFSCSKPRSKTRYALTHGISHMIQSDQSGSKGSYHLSVDVKIVLAKINTDTQYGKMMSEWKQIINHSLSSLSRECLQELSWHIWFFERFWRMPLYSVSYLQYVANRINFSNETRLLARSLLEQGHYIWFEDLDATKLTNHFCKSISLRSDVTCMCASSNEQLVAAGYNDGWISIFRVPDFEEVHTFDTMPESNAYRSMHLVSDERDTKSVSGAPLRSCSFSPSSVRLVTCDASEKVKLWDVDSGNMLERLQAGGSVDCCSFSECGLFIIANKKMTDKRDVFTVWNALTLQRVDRRNIRSTQRRVGHHNRCSSFMFQPDRSNNNDDYIEVFQLPDELPVAKLYETLPLPLLPLDTTNGYHWRSTTHFCYFCIFHHNDK</sequence>
<evidence type="ECO:0000256" key="1">
    <source>
        <dbReference type="ARBA" id="ARBA00022737"/>
    </source>
</evidence>
<dbReference type="SUPFAM" id="SSF50978">
    <property type="entry name" value="WD40 repeat-like"/>
    <property type="match status" value="1"/>
</dbReference>
<keyword evidence="1" id="KW-0677">Repeat</keyword>
<dbReference type="Pfam" id="PF24883">
    <property type="entry name" value="NPHP3_N"/>
    <property type="match status" value="1"/>
</dbReference>
<feature type="domain" description="DZIP3-like HEPN" evidence="2">
    <location>
        <begin position="2"/>
        <end position="99"/>
    </location>
</feature>
<dbReference type="InterPro" id="IPR015943">
    <property type="entry name" value="WD40/YVTN_repeat-like_dom_sf"/>
</dbReference>